<evidence type="ECO:0000256" key="3">
    <source>
        <dbReference type="SAM" id="Phobius"/>
    </source>
</evidence>
<proteinExistence type="inferred from homology"/>
<feature type="transmembrane region" description="Helical" evidence="3">
    <location>
        <begin position="350"/>
        <end position="373"/>
    </location>
</feature>
<dbReference type="SUPFAM" id="SSF103473">
    <property type="entry name" value="MFS general substrate transporter"/>
    <property type="match status" value="1"/>
</dbReference>
<dbReference type="GO" id="GO:0016020">
    <property type="term" value="C:membrane"/>
    <property type="evidence" value="ECO:0007669"/>
    <property type="project" value="UniProtKB-SubCell"/>
</dbReference>
<dbReference type="AlphaFoldDB" id="A0A4S4KJL6"/>
<comment type="subcellular location">
    <subcellularLocation>
        <location evidence="1">Membrane</location>
        <topology evidence="1">Multi-pass membrane protein</topology>
    </subcellularLocation>
</comment>
<feature type="domain" description="Major facilitator superfamily (MFS) profile" evidence="4">
    <location>
        <begin position="56"/>
        <end position="440"/>
    </location>
</feature>
<dbReference type="InterPro" id="IPR036259">
    <property type="entry name" value="MFS_trans_sf"/>
</dbReference>
<protein>
    <recommendedName>
        <fullName evidence="4">Major facilitator superfamily (MFS) profile domain-containing protein</fullName>
    </recommendedName>
</protein>
<evidence type="ECO:0000256" key="1">
    <source>
        <dbReference type="ARBA" id="ARBA00004141"/>
    </source>
</evidence>
<evidence type="ECO:0000256" key="2">
    <source>
        <dbReference type="ARBA" id="ARBA00006727"/>
    </source>
</evidence>
<dbReference type="Gene3D" id="1.20.1250.20">
    <property type="entry name" value="MFS general substrate transporter like domains"/>
    <property type="match status" value="2"/>
</dbReference>
<reference evidence="5 6" key="1">
    <citation type="submission" date="2019-02" db="EMBL/GenBank/DDBJ databases">
        <title>Genome sequencing of the rare red list fungi Phlebia centrifuga.</title>
        <authorList>
            <person name="Buettner E."/>
            <person name="Kellner H."/>
        </authorList>
    </citation>
    <scope>NUCLEOTIDE SEQUENCE [LARGE SCALE GENOMIC DNA]</scope>
    <source>
        <strain evidence="5 6">DSM 108282</strain>
    </source>
</reference>
<feature type="transmembrane region" description="Helical" evidence="3">
    <location>
        <begin position="413"/>
        <end position="434"/>
    </location>
</feature>
<evidence type="ECO:0000313" key="5">
    <source>
        <dbReference type="EMBL" id="THG97867.1"/>
    </source>
</evidence>
<keyword evidence="3" id="KW-0812">Transmembrane</keyword>
<keyword evidence="3" id="KW-1133">Transmembrane helix</keyword>
<keyword evidence="6" id="KW-1185">Reference proteome</keyword>
<dbReference type="Proteomes" id="UP000309038">
    <property type="component" value="Unassembled WGS sequence"/>
</dbReference>
<dbReference type="PROSITE" id="PS50850">
    <property type="entry name" value="MFS"/>
    <property type="match status" value="1"/>
</dbReference>
<dbReference type="InterPro" id="IPR020846">
    <property type="entry name" value="MFS_dom"/>
</dbReference>
<feature type="transmembrane region" description="Helical" evidence="3">
    <location>
        <begin position="258"/>
        <end position="282"/>
    </location>
</feature>
<accession>A0A4S4KJL6</accession>
<dbReference type="PANTHER" id="PTHR11360">
    <property type="entry name" value="MONOCARBOXYLATE TRANSPORTER"/>
    <property type="match status" value="1"/>
</dbReference>
<sequence length="447" mass="48716">MLDTLDVEKGCRLSCISAPSKAESILTETVVDELHTEGIAKDVDQTDEAFPDGGWSAWLTVFGAFLALVCTFGQLNSFGTFQTWYSEHQLSHLPPSTISWIGSLQLWVFFFSGGLVGRIFDAYGPRIIMIPGTAILVCSIMITSVCREYYQYILGQGLLFGLGVGMLFYPSLSSISTHFKKYRATALGIALAGSGVGGVVYPIMLQRLFTQCGFGWGVRISGFISLVLCASASWMVTSRLAPRPSSDPWFPTKTFRDVNFMLLVFGSIFISLGLFIPNFYIVTYAIDHHVSPSIAFYVLAVLNAGGILGRVAPPYLSDVFGRFNLLVPCAFFAGLSILVFWIFTDTLLTIMLFAVTYGFFSGAFNALIVPCIAQISEIREIGARIGMLYSILSFPSLAGGPAAGALLRLNHGSYVGMIALSGSTVVFGSLFMLWARLRIDRRILACV</sequence>
<feature type="transmembrane region" description="Helical" evidence="3">
    <location>
        <begin position="127"/>
        <end position="145"/>
    </location>
</feature>
<dbReference type="InterPro" id="IPR011701">
    <property type="entry name" value="MFS"/>
</dbReference>
<feature type="transmembrane region" description="Helical" evidence="3">
    <location>
        <begin position="184"/>
        <end position="204"/>
    </location>
</feature>
<feature type="transmembrane region" description="Helical" evidence="3">
    <location>
        <begin position="325"/>
        <end position="344"/>
    </location>
</feature>
<feature type="transmembrane region" description="Helical" evidence="3">
    <location>
        <begin position="216"/>
        <end position="237"/>
    </location>
</feature>
<gene>
    <name evidence="5" type="ORF">EW026_g4221</name>
</gene>
<feature type="transmembrane region" description="Helical" evidence="3">
    <location>
        <begin position="98"/>
        <end position="120"/>
    </location>
</feature>
<dbReference type="EMBL" id="SGPJ01000145">
    <property type="protein sequence ID" value="THG97867.1"/>
    <property type="molecule type" value="Genomic_DNA"/>
</dbReference>
<dbReference type="InterPro" id="IPR050327">
    <property type="entry name" value="Proton-linked_MCT"/>
</dbReference>
<feature type="transmembrane region" description="Helical" evidence="3">
    <location>
        <begin position="151"/>
        <end position="172"/>
    </location>
</feature>
<comment type="caution">
    <text evidence="5">The sequence shown here is derived from an EMBL/GenBank/DDBJ whole genome shotgun (WGS) entry which is preliminary data.</text>
</comment>
<dbReference type="Pfam" id="PF07690">
    <property type="entry name" value="MFS_1"/>
    <property type="match status" value="1"/>
</dbReference>
<keyword evidence="3" id="KW-0472">Membrane</keyword>
<evidence type="ECO:0000313" key="6">
    <source>
        <dbReference type="Proteomes" id="UP000309038"/>
    </source>
</evidence>
<dbReference type="GO" id="GO:0022857">
    <property type="term" value="F:transmembrane transporter activity"/>
    <property type="evidence" value="ECO:0007669"/>
    <property type="project" value="InterPro"/>
</dbReference>
<evidence type="ECO:0000259" key="4">
    <source>
        <dbReference type="PROSITE" id="PS50850"/>
    </source>
</evidence>
<feature type="transmembrane region" description="Helical" evidence="3">
    <location>
        <begin position="294"/>
        <end position="313"/>
    </location>
</feature>
<name>A0A4S4KJL6_9APHY</name>
<organism evidence="5 6">
    <name type="scientific">Hermanssonia centrifuga</name>
    <dbReference type="NCBI Taxonomy" id="98765"/>
    <lineage>
        <taxon>Eukaryota</taxon>
        <taxon>Fungi</taxon>
        <taxon>Dikarya</taxon>
        <taxon>Basidiomycota</taxon>
        <taxon>Agaricomycotina</taxon>
        <taxon>Agaricomycetes</taxon>
        <taxon>Polyporales</taxon>
        <taxon>Meruliaceae</taxon>
        <taxon>Hermanssonia</taxon>
    </lineage>
</organism>
<dbReference type="PANTHER" id="PTHR11360:SF177">
    <property type="entry name" value="RIBOFLAVIN TRANSPORTER MCH5"/>
    <property type="match status" value="1"/>
</dbReference>
<feature type="transmembrane region" description="Helical" evidence="3">
    <location>
        <begin position="57"/>
        <end position="78"/>
    </location>
</feature>
<feature type="transmembrane region" description="Helical" evidence="3">
    <location>
        <begin position="385"/>
        <end position="407"/>
    </location>
</feature>
<comment type="similarity">
    <text evidence="2">Belongs to the major facilitator superfamily. Monocarboxylate porter (TC 2.A.1.13) family.</text>
</comment>